<evidence type="ECO:0000256" key="5">
    <source>
        <dbReference type="ARBA" id="ARBA00023163"/>
    </source>
</evidence>
<evidence type="ECO:0000256" key="4">
    <source>
        <dbReference type="ARBA" id="ARBA00023125"/>
    </source>
</evidence>
<dbReference type="InterPro" id="IPR000524">
    <property type="entry name" value="Tscrpt_reg_HTH_GntR"/>
</dbReference>
<evidence type="ECO:0000256" key="2">
    <source>
        <dbReference type="ARBA" id="ARBA00022898"/>
    </source>
</evidence>
<evidence type="ECO:0000313" key="7">
    <source>
        <dbReference type="EMBL" id="MFC4505991.1"/>
    </source>
</evidence>
<protein>
    <submittedName>
        <fullName evidence="7">Aminotransferase class I/II-fold pyridoxal phosphate-dependent enzyme</fullName>
    </submittedName>
</protein>
<organism evidence="7 8">
    <name type="scientific">Streptomyces vulcanius</name>
    <dbReference type="NCBI Taxonomy" id="1441876"/>
    <lineage>
        <taxon>Bacteria</taxon>
        <taxon>Bacillati</taxon>
        <taxon>Actinomycetota</taxon>
        <taxon>Actinomycetes</taxon>
        <taxon>Kitasatosporales</taxon>
        <taxon>Streptomycetaceae</taxon>
        <taxon>Streptomyces</taxon>
    </lineage>
</organism>
<evidence type="ECO:0000256" key="1">
    <source>
        <dbReference type="ARBA" id="ARBA00005384"/>
    </source>
</evidence>
<feature type="domain" description="HTH gntR-type" evidence="6">
    <location>
        <begin position="1"/>
        <end position="44"/>
    </location>
</feature>
<reference evidence="8" key="1">
    <citation type="journal article" date="2019" name="Int. J. Syst. Evol. Microbiol.">
        <title>The Global Catalogue of Microorganisms (GCM) 10K type strain sequencing project: providing services to taxonomists for standard genome sequencing and annotation.</title>
        <authorList>
            <consortium name="The Broad Institute Genomics Platform"/>
            <consortium name="The Broad Institute Genome Sequencing Center for Infectious Disease"/>
            <person name="Wu L."/>
            <person name="Ma J."/>
        </authorList>
    </citation>
    <scope>NUCLEOTIDE SEQUENCE [LARGE SCALE GENOMIC DNA]</scope>
    <source>
        <strain evidence="8">CGMCC 4.7177</strain>
    </source>
</reference>
<proteinExistence type="inferred from homology"/>
<comment type="similarity">
    <text evidence="1">In the C-terminal section; belongs to the class-I pyridoxal-phosphate-dependent aminotransferase family.</text>
</comment>
<dbReference type="EMBL" id="JBHSFK010000039">
    <property type="protein sequence ID" value="MFC4505991.1"/>
    <property type="molecule type" value="Genomic_DNA"/>
</dbReference>
<dbReference type="Pfam" id="PF00392">
    <property type="entry name" value="GntR"/>
    <property type="match status" value="1"/>
</dbReference>
<keyword evidence="4" id="KW-0238">DNA-binding</keyword>
<evidence type="ECO:0000256" key="3">
    <source>
        <dbReference type="ARBA" id="ARBA00023015"/>
    </source>
</evidence>
<dbReference type="PANTHER" id="PTHR46577:SF1">
    <property type="entry name" value="HTH-TYPE TRANSCRIPTIONAL REGULATORY PROTEIN GABR"/>
    <property type="match status" value="1"/>
</dbReference>
<dbReference type="InterPro" id="IPR015424">
    <property type="entry name" value="PyrdxlP-dep_Trfase"/>
</dbReference>
<dbReference type="Pfam" id="PF00155">
    <property type="entry name" value="Aminotran_1_2"/>
    <property type="match status" value="1"/>
</dbReference>
<dbReference type="PROSITE" id="PS50949">
    <property type="entry name" value="HTH_GNTR"/>
    <property type="match status" value="1"/>
</dbReference>
<dbReference type="InterPro" id="IPR015421">
    <property type="entry name" value="PyrdxlP-dep_Trfase_major"/>
</dbReference>
<sequence length="275" mass="29804">MPAERVLAAKLRVSRTVVARAYQSLMTDGRAVSRRGSGTCVAGAPAAPRRANTGLNYLLSSQGGKIDLNQAGFTEGDPPVWELMSIAPTEAARLMRHATGYLPTGLQELRERLATWYTRRGAPSRPKHFLTTNGAQQALSLLAHRFTTPARIVIENPTYAGASQLLRRLGHNLLPVACEQPHGVPTQALTAAAREPGVRAVLVTPRQVGTFQADFAGGDLHRSGPIRDASMVPNRVTVASRERGCRRRSPQCIKLNTARRRHPCRLSSHAPCASM</sequence>
<dbReference type="InterPro" id="IPR004839">
    <property type="entry name" value="Aminotransferase_I/II_large"/>
</dbReference>
<dbReference type="SUPFAM" id="SSF53383">
    <property type="entry name" value="PLP-dependent transferases"/>
    <property type="match status" value="1"/>
</dbReference>
<dbReference type="InterPro" id="IPR036390">
    <property type="entry name" value="WH_DNA-bd_sf"/>
</dbReference>
<dbReference type="Proteomes" id="UP001595839">
    <property type="component" value="Unassembled WGS sequence"/>
</dbReference>
<dbReference type="GO" id="GO:0008483">
    <property type="term" value="F:transaminase activity"/>
    <property type="evidence" value="ECO:0007669"/>
    <property type="project" value="UniProtKB-KW"/>
</dbReference>
<dbReference type="Gene3D" id="1.10.10.10">
    <property type="entry name" value="Winged helix-like DNA-binding domain superfamily/Winged helix DNA-binding domain"/>
    <property type="match status" value="1"/>
</dbReference>
<comment type="caution">
    <text evidence="7">The sequence shown here is derived from an EMBL/GenBank/DDBJ whole genome shotgun (WGS) entry which is preliminary data.</text>
</comment>
<keyword evidence="7" id="KW-0032">Aminotransferase</keyword>
<dbReference type="SUPFAM" id="SSF46785">
    <property type="entry name" value="Winged helix' DNA-binding domain"/>
    <property type="match status" value="1"/>
</dbReference>
<dbReference type="InterPro" id="IPR051446">
    <property type="entry name" value="HTH_trans_reg/aminotransferase"/>
</dbReference>
<name>A0ABV9B8W6_9ACTN</name>
<keyword evidence="2" id="KW-0663">Pyridoxal phosphate</keyword>
<accession>A0ABV9B8W6</accession>
<keyword evidence="5" id="KW-0804">Transcription</keyword>
<dbReference type="RefSeq" id="WP_381183513.1">
    <property type="nucleotide sequence ID" value="NZ_JBHSFK010000039.1"/>
</dbReference>
<dbReference type="PANTHER" id="PTHR46577">
    <property type="entry name" value="HTH-TYPE TRANSCRIPTIONAL REGULATORY PROTEIN GABR"/>
    <property type="match status" value="1"/>
</dbReference>
<dbReference type="Gene3D" id="3.40.640.10">
    <property type="entry name" value="Type I PLP-dependent aspartate aminotransferase-like (Major domain)"/>
    <property type="match status" value="1"/>
</dbReference>
<evidence type="ECO:0000313" key="8">
    <source>
        <dbReference type="Proteomes" id="UP001595839"/>
    </source>
</evidence>
<keyword evidence="8" id="KW-1185">Reference proteome</keyword>
<keyword evidence="7" id="KW-0808">Transferase</keyword>
<gene>
    <name evidence="7" type="ORF">ACFPIH_42200</name>
</gene>
<keyword evidence="3" id="KW-0805">Transcription regulation</keyword>
<dbReference type="InterPro" id="IPR036388">
    <property type="entry name" value="WH-like_DNA-bd_sf"/>
</dbReference>
<evidence type="ECO:0000259" key="6">
    <source>
        <dbReference type="PROSITE" id="PS50949"/>
    </source>
</evidence>